<dbReference type="InterPro" id="IPR040138">
    <property type="entry name" value="MIER/MTA"/>
</dbReference>
<dbReference type="EMBL" id="GBRD01015455">
    <property type="protein sequence ID" value="JAG50371.1"/>
    <property type="molecule type" value="Transcribed_RNA"/>
</dbReference>
<dbReference type="GO" id="GO:0042826">
    <property type="term" value="F:histone deacetylase binding"/>
    <property type="evidence" value="ECO:0007669"/>
    <property type="project" value="TreeGrafter"/>
</dbReference>
<organism evidence="4">
    <name type="scientific">Lygus hesperus</name>
    <name type="common">Western plant bug</name>
    <dbReference type="NCBI Taxonomy" id="30085"/>
    <lineage>
        <taxon>Eukaryota</taxon>
        <taxon>Metazoa</taxon>
        <taxon>Ecdysozoa</taxon>
        <taxon>Arthropoda</taxon>
        <taxon>Hexapoda</taxon>
        <taxon>Insecta</taxon>
        <taxon>Pterygota</taxon>
        <taxon>Neoptera</taxon>
        <taxon>Paraneoptera</taxon>
        <taxon>Hemiptera</taxon>
        <taxon>Heteroptera</taxon>
        <taxon>Panheteroptera</taxon>
        <taxon>Cimicomorpha</taxon>
        <taxon>Miridae</taxon>
        <taxon>Mirini</taxon>
        <taxon>Lygus</taxon>
    </lineage>
</organism>
<protein>
    <recommendedName>
        <fullName evidence="3">ELM2 domain-containing protein</fullName>
    </recommendedName>
</protein>
<dbReference type="PROSITE" id="PS51156">
    <property type="entry name" value="ELM2"/>
    <property type="match status" value="1"/>
</dbReference>
<feature type="domain" description="ELM2" evidence="3">
    <location>
        <begin position="155"/>
        <end position="192"/>
    </location>
</feature>
<dbReference type="PANTHER" id="PTHR10865">
    <property type="entry name" value="METASTASIS-ASSOCIATED PROTEIN AND MESODERM INDUCTION EARLY RESPONSE PROTEIN"/>
    <property type="match status" value="1"/>
</dbReference>
<evidence type="ECO:0000256" key="2">
    <source>
        <dbReference type="SAM" id="MobiDB-lite"/>
    </source>
</evidence>
<sequence>MDVKNERQEEIPEKRARREDVEFTPTVEMMVHEYDDERTLEEEEALGPLEDPSAELSSLEKEGNMPIEDLMAMYGYNDTDTRTTQSSEEMNGEKPNESETVDKKSPSRLEQIYNDMEPDGELEPNTRATRYGSRAQSEEEEDYEYGPDEEEERKKTIMVGSDYQAYIPDIMCKYDDALPYENQDKLMWDPVI</sequence>
<dbReference type="GO" id="GO:0005654">
    <property type="term" value="C:nucleoplasm"/>
    <property type="evidence" value="ECO:0007669"/>
    <property type="project" value="TreeGrafter"/>
</dbReference>
<dbReference type="GO" id="GO:0003714">
    <property type="term" value="F:transcription corepressor activity"/>
    <property type="evidence" value="ECO:0007669"/>
    <property type="project" value="TreeGrafter"/>
</dbReference>
<dbReference type="GO" id="GO:0000122">
    <property type="term" value="P:negative regulation of transcription by RNA polymerase II"/>
    <property type="evidence" value="ECO:0007669"/>
    <property type="project" value="TreeGrafter"/>
</dbReference>
<reference evidence="4" key="1">
    <citation type="submission" date="2014-09" db="EMBL/GenBank/DDBJ databases">
        <authorList>
            <person name="Magalhaes I.L.F."/>
            <person name="Oliveira U."/>
            <person name="Santos F.R."/>
            <person name="Vidigal T.H.D.A."/>
            <person name="Brescovit A.D."/>
            <person name="Santos A.J."/>
        </authorList>
    </citation>
    <scope>NUCLEOTIDE SEQUENCE</scope>
</reference>
<evidence type="ECO:0000256" key="1">
    <source>
        <dbReference type="ARBA" id="ARBA00023242"/>
    </source>
</evidence>
<feature type="compositionally biased region" description="Basic and acidic residues" evidence="2">
    <location>
        <begin position="91"/>
        <end position="107"/>
    </location>
</feature>
<evidence type="ECO:0000259" key="3">
    <source>
        <dbReference type="PROSITE" id="PS51156"/>
    </source>
</evidence>
<dbReference type="PANTHER" id="PTHR10865:SF28">
    <property type="entry name" value="ELM2 DOMAIN-CONTAINING PROTEIN"/>
    <property type="match status" value="1"/>
</dbReference>
<name>A0A0K8T2T3_LYGHE</name>
<keyword evidence="1" id="KW-0539">Nucleus</keyword>
<feature type="region of interest" description="Disordered" evidence="2">
    <location>
        <begin position="1"/>
        <end position="58"/>
    </location>
</feature>
<accession>A0A0K8T2T3</accession>
<dbReference type="AlphaFoldDB" id="A0A0K8T2T3"/>
<dbReference type="InterPro" id="IPR000949">
    <property type="entry name" value="ELM2_dom"/>
</dbReference>
<feature type="compositionally biased region" description="Acidic residues" evidence="2">
    <location>
        <begin position="138"/>
        <end position="151"/>
    </location>
</feature>
<dbReference type="Pfam" id="PF01448">
    <property type="entry name" value="ELM2"/>
    <property type="match status" value="1"/>
</dbReference>
<feature type="compositionally biased region" description="Basic and acidic residues" evidence="2">
    <location>
        <begin position="1"/>
        <end position="21"/>
    </location>
</feature>
<feature type="region of interest" description="Disordered" evidence="2">
    <location>
        <begin position="78"/>
        <end position="152"/>
    </location>
</feature>
<evidence type="ECO:0000313" key="4">
    <source>
        <dbReference type="EMBL" id="JAG59842.1"/>
    </source>
</evidence>
<dbReference type="EMBL" id="GBRD01005979">
    <property type="protein sequence ID" value="JAG59842.1"/>
    <property type="molecule type" value="Transcribed_RNA"/>
</dbReference>
<proteinExistence type="predicted"/>